<keyword evidence="1" id="KW-0812">Transmembrane</keyword>
<feature type="transmembrane region" description="Helical" evidence="1">
    <location>
        <begin position="80"/>
        <end position="100"/>
    </location>
</feature>
<organism evidence="2 3">
    <name type="scientific">Bradyrhizobium erythrophlei</name>
    <dbReference type="NCBI Taxonomy" id="1437360"/>
    <lineage>
        <taxon>Bacteria</taxon>
        <taxon>Pseudomonadati</taxon>
        <taxon>Pseudomonadota</taxon>
        <taxon>Alphaproteobacteria</taxon>
        <taxon>Hyphomicrobiales</taxon>
        <taxon>Nitrobacteraceae</taxon>
        <taxon>Bradyrhizobium</taxon>
    </lineage>
</organism>
<dbReference type="InterPro" id="IPR046513">
    <property type="entry name" value="DUF6691"/>
</dbReference>
<evidence type="ECO:0000313" key="2">
    <source>
        <dbReference type="EMBL" id="SEC79900.1"/>
    </source>
</evidence>
<protein>
    <recommendedName>
        <fullName evidence="4">Sulphur transport domain-containing protein</fullName>
    </recommendedName>
</protein>
<keyword evidence="1" id="KW-1133">Transmembrane helix</keyword>
<dbReference type="Proteomes" id="UP000198992">
    <property type="component" value="Unassembled WGS sequence"/>
</dbReference>
<gene>
    <name evidence="2" type="ORF">SAMN05444164_2782</name>
</gene>
<evidence type="ECO:0000256" key="1">
    <source>
        <dbReference type="SAM" id="Phobius"/>
    </source>
</evidence>
<dbReference type="AlphaFoldDB" id="A0A1H4VG92"/>
<sequence length="159" mass="16527">MPLLASFLCGLIFGAGLLISGMTDPQKVLGFLDLFGAWDATLAFVMAGAVAVAATGFAIARRRTAPAFSARFLWPDRNDIDAPLVGGAVLFGIGWGLAGICPGPALVNLAGLSLPIVVFVVAMLAGMIGQNLFGKNLWRRRTLAPRAVETTSLPSRADG</sequence>
<dbReference type="Pfam" id="PF20398">
    <property type="entry name" value="DUF6691"/>
    <property type="match status" value="1"/>
</dbReference>
<evidence type="ECO:0008006" key="4">
    <source>
        <dbReference type="Google" id="ProtNLM"/>
    </source>
</evidence>
<dbReference type="OrthoDB" id="9790409at2"/>
<name>A0A1H4VG92_9BRAD</name>
<keyword evidence="1" id="KW-0472">Membrane</keyword>
<proteinExistence type="predicted"/>
<feature type="transmembrane region" description="Helical" evidence="1">
    <location>
        <begin position="112"/>
        <end position="133"/>
    </location>
</feature>
<accession>A0A1H4VG92</accession>
<dbReference type="EMBL" id="FNTH01000001">
    <property type="protein sequence ID" value="SEC79900.1"/>
    <property type="molecule type" value="Genomic_DNA"/>
</dbReference>
<evidence type="ECO:0000313" key="3">
    <source>
        <dbReference type="Proteomes" id="UP000198992"/>
    </source>
</evidence>
<dbReference type="RefSeq" id="WP_092116027.1">
    <property type="nucleotide sequence ID" value="NZ_FNTH01000001.1"/>
</dbReference>
<reference evidence="2 3" key="1">
    <citation type="submission" date="2016-10" db="EMBL/GenBank/DDBJ databases">
        <authorList>
            <person name="de Groot N.N."/>
        </authorList>
    </citation>
    <scope>NUCLEOTIDE SEQUENCE [LARGE SCALE GENOMIC DNA]</scope>
    <source>
        <strain evidence="2 3">MT12</strain>
    </source>
</reference>
<feature type="transmembrane region" description="Helical" evidence="1">
    <location>
        <begin position="40"/>
        <end position="60"/>
    </location>
</feature>